<dbReference type="HOGENOM" id="CLU_1963246_0_0_1"/>
<feature type="region of interest" description="Disordered" evidence="1">
    <location>
        <begin position="1"/>
        <end position="26"/>
    </location>
</feature>
<reference evidence="2 3" key="1">
    <citation type="journal article" date="2005" name="PLoS Biol.">
        <title>The genomes of Oryza sativa: a history of duplications.</title>
        <authorList>
            <person name="Yu J."/>
            <person name="Wang J."/>
            <person name="Lin W."/>
            <person name="Li S."/>
            <person name="Li H."/>
            <person name="Zhou J."/>
            <person name="Ni P."/>
            <person name="Dong W."/>
            <person name="Hu S."/>
            <person name="Zeng C."/>
            <person name="Zhang J."/>
            <person name="Zhang Y."/>
            <person name="Li R."/>
            <person name="Xu Z."/>
            <person name="Li S."/>
            <person name="Li X."/>
            <person name="Zheng H."/>
            <person name="Cong L."/>
            <person name="Lin L."/>
            <person name="Yin J."/>
            <person name="Geng J."/>
            <person name="Li G."/>
            <person name="Shi J."/>
            <person name="Liu J."/>
            <person name="Lv H."/>
            <person name="Li J."/>
            <person name="Wang J."/>
            <person name="Deng Y."/>
            <person name="Ran L."/>
            <person name="Shi X."/>
            <person name="Wang X."/>
            <person name="Wu Q."/>
            <person name="Li C."/>
            <person name="Ren X."/>
            <person name="Wang J."/>
            <person name="Wang X."/>
            <person name="Li D."/>
            <person name="Liu D."/>
            <person name="Zhang X."/>
            <person name="Ji Z."/>
            <person name="Zhao W."/>
            <person name="Sun Y."/>
            <person name="Zhang Z."/>
            <person name="Bao J."/>
            <person name="Han Y."/>
            <person name="Dong L."/>
            <person name="Ji J."/>
            <person name="Chen P."/>
            <person name="Wu S."/>
            <person name="Liu J."/>
            <person name="Xiao Y."/>
            <person name="Bu D."/>
            <person name="Tan J."/>
            <person name="Yang L."/>
            <person name="Ye C."/>
            <person name="Zhang J."/>
            <person name="Xu J."/>
            <person name="Zhou Y."/>
            <person name="Yu Y."/>
            <person name="Zhang B."/>
            <person name="Zhuang S."/>
            <person name="Wei H."/>
            <person name="Liu B."/>
            <person name="Lei M."/>
            <person name="Yu H."/>
            <person name="Li Y."/>
            <person name="Xu H."/>
            <person name="Wei S."/>
            <person name="He X."/>
            <person name="Fang L."/>
            <person name="Zhang Z."/>
            <person name="Zhang Y."/>
            <person name="Huang X."/>
            <person name="Su Z."/>
            <person name="Tong W."/>
            <person name="Li J."/>
            <person name="Tong Z."/>
            <person name="Li S."/>
            <person name="Ye J."/>
            <person name="Wang L."/>
            <person name="Fang L."/>
            <person name="Lei T."/>
            <person name="Chen C."/>
            <person name="Chen H."/>
            <person name="Xu Z."/>
            <person name="Li H."/>
            <person name="Huang H."/>
            <person name="Zhang F."/>
            <person name="Xu H."/>
            <person name="Li N."/>
            <person name="Zhao C."/>
            <person name="Li S."/>
            <person name="Dong L."/>
            <person name="Huang Y."/>
            <person name="Li L."/>
            <person name="Xi Y."/>
            <person name="Qi Q."/>
            <person name="Li W."/>
            <person name="Zhang B."/>
            <person name="Hu W."/>
            <person name="Zhang Y."/>
            <person name="Tian X."/>
            <person name="Jiao Y."/>
            <person name="Liang X."/>
            <person name="Jin J."/>
            <person name="Gao L."/>
            <person name="Zheng W."/>
            <person name="Hao B."/>
            <person name="Liu S."/>
            <person name="Wang W."/>
            <person name="Yuan L."/>
            <person name="Cao M."/>
            <person name="McDermott J."/>
            <person name="Samudrala R."/>
            <person name="Wang J."/>
            <person name="Wong G.K."/>
            <person name="Yang H."/>
        </authorList>
    </citation>
    <scope>NUCLEOTIDE SEQUENCE [LARGE SCALE GENOMIC DNA]</scope>
    <source>
        <strain evidence="3">cv. 93-11</strain>
    </source>
</reference>
<evidence type="ECO:0000313" key="3">
    <source>
        <dbReference type="Proteomes" id="UP000007015"/>
    </source>
</evidence>
<evidence type="ECO:0000313" key="2">
    <source>
        <dbReference type="EMBL" id="EAY87389.1"/>
    </source>
</evidence>
<dbReference type="Gramene" id="BGIOSGA005686-TA">
    <property type="protein sequence ID" value="BGIOSGA005686-PA"/>
    <property type="gene ID" value="BGIOSGA005686"/>
</dbReference>
<sequence>MALHDLHSRLSPRPRPANGDPGGTASFSVRPFCLSLSSGLPQAPSRDHLRTGHGVTSASARGFVASAATRDSANAARLRPSWLSASVLSHGSVASAATRNSSAVDVATSRGSPPPPPRATPPAARGYVASPPRRDTPNPSTRDGG</sequence>
<protein>
    <submittedName>
        <fullName evidence="2">Uncharacterized protein</fullName>
    </submittedName>
</protein>
<dbReference type="EMBL" id="CM000127">
    <property type="protein sequence ID" value="EAY87389.1"/>
    <property type="molecule type" value="Genomic_DNA"/>
</dbReference>
<keyword evidence="3" id="KW-1185">Reference proteome</keyword>
<accession>A2X979</accession>
<name>A2X979_ORYSI</name>
<dbReference type="Proteomes" id="UP000007015">
    <property type="component" value="Chromosome 2"/>
</dbReference>
<proteinExistence type="predicted"/>
<feature type="region of interest" description="Disordered" evidence="1">
    <location>
        <begin position="38"/>
        <end position="58"/>
    </location>
</feature>
<feature type="region of interest" description="Disordered" evidence="1">
    <location>
        <begin position="90"/>
        <end position="145"/>
    </location>
</feature>
<organism evidence="2 3">
    <name type="scientific">Oryza sativa subsp. indica</name>
    <name type="common">Rice</name>
    <dbReference type="NCBI Taxonomy" id="39946"/>
    <lineage>
        <taxon>Eukaryota</taxon>
        <taxon>Viridiplantae</taxon>
        <taxon>Streptophyta</taxon>
        <taxon>Embryophyta</taxon>
        <taxon>Tracheophyta</taxon>
        <taxon>Spermatophyta</taxon>
        <taxon>Magnoliopsida</taxon>
        <taxon>Liliopsida</taxon>
        <taxon>Poales</taxon>
        <taxon>Poaceae</taxon>
        <taxon>BOP clade</taxon>
        <taxon>Oryzoideae</taxon>
        <taxon>Oryzeae</taxon>
        <taxon>Oryzinae</taxon>
        <taxon>Oryza</taxon>
        <taxon>Oryza sativa</taxon>
    </lineage>
</organism>
<evidence type="ECO:0000256" key="1">
    <source>
        <dbReference type="SAM" id="MobiDB-lite"/>
    </source>
</evidence>
<dbReference type="AlphaFoldDB" id="A2X979"/>
<gene>
    <name evidence="2" type="ORF">OsI_08796</name>
</gene>